<accession>A0A3S4YJJ7</accession>
<evidence type="ECO:0000313" key="3">
    <source>
        <dbReference type="Proteomes" id="UP000275510"/>
    </source>
</evidence>
<gene>
    <name evidence="2" type="ORF">NCTC10976_01099</name>
</gene>
<evidence type="ECO:0000313" key="2">
    <source>
        <dbReference type="EMBL" id="VEJ16994.1"/>
    </source>
</evidence>
<dbReference type="AlphaFoldDB" id="A0A3S4YJJ7"/>
<dbReference type="EMBL" id="LR134515">
    <property type="protein sequence ID" value="VEJ16994.1"/>
    <property type="molecule type" value="Genomic_DNA"/>
</dbReference>
<sequence length="146" mass="16375">MFGRLIKFLFNSNTSKQLINFIAIIAVSIFGYYQAYNSGYQTAKLECEIAKNQVVQTQLLTLDEQIKRANMVNLDLTENLGLYQRLGDKTTDELQKILAKTQHLRRHCQFDIDSMRELNTTRNRAAKATTGGLADNLPAAGATSGK</sequence>
<dbReference type="RefSeq" id="WP_005619734.1">
    <property type="nucleotide sequence ID" value="NZ_CBDBSX010000023.1"/>
</dbReference>
<name>A0A3S4YJJ7_ACTPL</name>
<protein>
    <submittedName>
        <fullName evidence="2">Uncharacterized protein</fullName>
    </submittedName>
</protein>
<dbReference type="GeneID" id="92808584"/>
<proteinExistence type="predicted"/>
<reference evidence="2 3" key="1">
    <citation type="submission" date="2018-12" db="EMBL/GenBank/DDBJ databases">
        <authorList>
            <consortium name="Pathogen Informatics"/>
        </authorList>
    </citation>
    <scope>NUCLEOTIDE SEQUENCE [LARGE SCALE GENOMIC DNA]</scope>
    <source>
        <strain evidence="2 3">NCTC10976</strain>
    </source>
</reference>
<feature type="region of interest" description="Disordered" evidence="1">
    <location>
        <begin position="125"/>
        <end position="146"/>
    </location>
</feature>
<evidence type="ECO:0000256" key="1">
    <source>
        <dbReference type="SAM" id="MobiDB-lite"/>
    </source>
</evidence>
<organism evidence="2 3">
    <name type="scientific">Actinobacillus pleuropneumoniae</name>
    <name type="common">Haemophilus pleuropneumoniae</name>
    <dbReference type="NCBI Taxonomy" id="715"/>
    <lineage>
        <taxon>Bacteria</taxon>
        <taxon>Pseudomonadati</taxon>
        <taxon>Pseudomonadota</taxon>
        <taxon>Gammaproteobacteria</taxon>
        <taxon>Pasteurellales</taxon>
        <taxon>Pasteurellaceae</taxon>
        <taxon>Actinobacillus</taxon>
    </lineage>
</organism>
<dbReference type="Proteomes" id="UP000275510">
    <property type="component" value="Chromosome"/>
</dbReference>